<feature type="compositionally biased region" description="Polar residues" evidence="1">
    <location>
        <begin position="1"/>
        <end position="11"/>
    </location>
</feature>
<feature type="region of interest" description="Disordered" evidence="1">
    <location>
        <begin position="1"/>
        <end position="22"/>
    </location>
</feature>
<dbReference type="EMBL" id="OY660874">
    <property type="protein sequence ID" value="CAJ1067175.1"/>
    <property type="molecule type" value="Genomic_DNA"/>
</dbReference>
<evidence type="ECO:0000313" key="2">
    <source>
        <dbReference type="EMBL" id="CAJ1067175.1"/>
    </source>
</evidence>
<dbReference type="Proteomes" id="UP001178508">
    <property type="component" value="Chromosome 11"/>
</dbReference>
<evidence type="ECO:0000313" key="3">
    <source>
        <dbReference type="Proteomes" id="UP001178508"/>
    </source>
</evidence>
<name>A0AAV1G107_XYRNO</name>
<gene>
    <name evidence="2" type="ORF">XNOV1_A007529</name>
</gene>
<reference evidence="2" key="1">
    <citation type="submission" date="2023-08" db="EMBL/GenBank/DDBJ databases">
        <authorList>
            <person name="Alioto T."/>
            <person name="Alioto T."/>
            <person name="Gomez Garrido J."/>
        </authorList>
    </citation>
    <scope>NUCLEOTIDE SEQUENCE</scope>
</reference>
<feature type="region of interest" description="Disordered" evidence="1">
    <location>
        <begin position="43"/>
        <end position="62"/>
    </location>
</feature>
<evidence type="ECO:0000256" key="1">
    <source>
        <dbReference type="SAM" id="MobiDB-lite"/>
    </source>
</evidence>
<protein>
    <submittedName>
        <fullName evidence="2">Uncharacterized protein</fullName>
    </submittedName>
</protein>
<feature type="compositionally biased region" description="Polar residues" evidence="1">
    <location>
        <begin position="43"/>
        <end position="53"/>
    </location>
</feature>
<accession>A0AAV1G107</accession>
<dbReference type="AlphaFoldDB" id="A0AAV1G107"/>
<proteinExistence type="predicted"/>
<keyword evidence="3" id="KW-1185">Reference proteome</keyword>
<organism evidence="2 3">
    <name type="scientific">Xyrichtys novacula</name>
    <name type="common">Pearly razorfish</name>
    <name type="synonym">Hemipteronotus novacula</name>
    <dbReference type="NCBI Taxonomy" id="13765"/>
    <lineage>
        <taxon>Eukaryota</taxon>
        <taxon>Metazoa</taxon>
        <taxon>Chordata</taxon>
        <taxon>Craniata</taxon>
        <taxon>Vertebrata</taxon>
        <taxon>Euteleostomi</taxon>
        <taxon>Actinopterygii</taxon>
        <taxon>Neopterygii</taxon>
        <taxon>Teleostei</taxon>
        <taxon>Neoteleostei</taxon>
        <taxon>Acanthomorphata</taxon>
        <taxon>Eupercaria</taxon>
        <taxon>Labriformes</taxon>
        <taxon>Labridae</taxon>
        <taxon>Xyrichtys</taxon>
    </lineage>
</organism>
<sequence>MESVQVTSRHFTSPKLVNMPGHNNELKQFRPWSLPDCKHLNPSSRSLPTTQCSPPRRNWRGSQDGFPCELLFHQQTLK</sequence>